<feature type="coiled-coil region" evidence="1">
    <location>
        <begin position="86"/>
        <end position="120"/>
    </location>
</feature>
<evidence type="ECO:0000256" key="2">
    <source>
        <dbReference type="SAM" id="MobiDB-lite"/>
    </source>
</evidence>
<dbReference type="Proteomes" id="UP001205185">
    <property type="component" value="Unassembled WGS sequence"/>
</dbReference>
<protein>
    <recommendedName>
        <fullName evidence="5">Type VII secretion system (Wss) protein ESAT-6</fullName>
    </recommendedName>
</protein>
<evidence type="ECO:0000256" key="1">
    <source>
        <dbReference type="SAM" id="Coils"/>
    </source>
</evidence>
<sequence>MARNHPTLGFDPTPGELSAVQAMVIELAEARTMLAAVAPRLAEACTIADDADWGGSAAEEFSDHGDDLPKGIAKGAESVQAVGDALTAWAGKLKANQDKAEELEARAKRLKAEMEDAADAQTRAAGAIPREVSNPHYAAKYDAFLGAVRAAGAARAAFDQVISDAHRLERKHLREAEQTAAKIRSGPDEVFKPENDGWLVQTLDGVGKTSGIVSSASAAIAAGSLLIPGVGEVVAPVAGTVSAAAGGVNALTGLAQKAAGSSNAPSWVDIGLGLVPGRTLTSGVVGAGKGLADDAVEAGSRARRTVRGARDGAVEGFTSAGIGKAVKDVGTLRKLAAEQGSTGAALREKAAKDLRDKGDKIARRFQDPEKFTPAQRDAFGRLRSAGEAYSASVDAAVRSAQAAGVQFTPEQRRELELLKLAGNPGRSSAESALVNTVAASTREHVK</sequence>
<keyword evidence="1" id="KW-0175">Coiled coil</keyword>
<proteinExistence type="predicted"/>
<comment type="caution">
    <text evidence="3">The sequence shown here is derived from an EMBL/GenBank/DDBJ whole genome shotgun (WGS) entry which is preliminary data.</text>
</comment>
<evidence type="ECO:0000313" key="3">
    <source>
        <dbReference type="EMBL" id="MCP2273984.1"/>
    </source>
</evidence>
<dbReference type="RefSeq" id="WP_253891174.1">
    <property type="nucleotide sequence ID" value="NZ_BAAAVB010000029.1"/>
</dbReference>
<dbReference type="EMBL" id="JAMTCO010000020">
    <property type="protein sequence ID" value="MCP2273984.1"/>
    <property type="molecule type" value="Genomic_DNA"/>
</dbReference>
<reference evidence="3 4" key="1">
    <citation type="submission" date="2022-06" db="EMBL/GenBank/DDBJ databases">
        <title>Genomic Encyclopedia of Archaeal and Bacterial Type Strains, Phase II (KMG-II): from individual species to whole genera.</title>
        <authorList>
            <person name="Goeker M."/>
        </authorList>
    </citation>
    <scope>NUCLEOTIDE SEQUENCE [LARGE SCALE GENOMIC DNA]</scope>
    <source>
        <strain evidence="3 4">DSM 44255</strain>
    </source>
</reference>
<evidence type="ECO:0008006" key="5">
    <source>
        <dbReference type="Google" id="ProtNLM"/>
    </source>
</evidence>
<organism evidence="3 4">
    <name type="scientific">Actinokineospora diospyrosa</name>
    <dbReference type="NCBI Taxonomy" id="103728"/>
    <lineage>
        <taxon>Bacteria</taxon>
        <taxon>Bacillati</taxon>
        <taxon>Actinomycetota</taxon>
        <taxon>Actinomycetes</taxon>
        <taxon>Pseudonocardiales</taxon>
        <taxon>Pseudonocardiaceae</taxon>
        <taxon>Actinokineospora</taxon>
    </lineage>
</organism>
<evidence type="ECO:0000313" key="4">
    <source>
        <dbReference type="Proteomes" id="UP001205185"/>
    </source>
</evidence>
<feature type="compositionally biased region" description="Polar residues" evidence="2">
    <location>
        <begin position="425"/>
        <end position="439"/>
    </location>
</feature>
<keyword evidence="4" id="KW-1185">Reference proteome</keyword>
<gene>
    <name evidence="3" type="ORF">LV75_006516</name>
</gene>
<feature type="region of interest" description="Disordered" evidence="2">
    <location>
        <begin position="424"/>
        <end position="446"/>
    </location>
</feature>
<accession>A0ABT1IMT7</accession>
<name>A0ABT1IMT7_9PSEU</name>